<comment type="caution">
    <text evidence="1">The sequence shown here is derived from an EMBL/GenBank/DDBJ whole genome shotgun (WGS) entry which is preliminary data.</text>
</comment>
<evidence type="ECO:0000313" key="1">
    <source>
        <dbReference type="EMBL" id="KAJ7552119.1"/>
    </source>
</evidence>
<organism evidence="1 2">
    <name type="scientific">Diphasiastrum complanatum</name>
    <name type="common">Issler's clubmoss</name>
    <name type="synonym">Lycopodium complanatum</name>
    <dbReference type="NCBI Taxonomy" id="34168"/>
    <lineage>
        <taxon>Eukaryota</taxon>
        <taxon>Viridiplantae</taxon>
        <taxon>Streptophyta</taxon>
        <taxon>Embryophyta</taxon>
        <taxon>Tracheophyta</taxon>
        <taxon>Lycopodiopsida</taxon>
        <taxon>Lycopodiales</taxon>
        <taxon>Lycopodiaceae</taxon>
        <taxon>Lycopodioideae</taxon>
        <taxon>Diphasiastrum</taxon>
    </lineage>
</organism>
<dbReference type="EMBL" id="CM055097">
    <property type="protein sequence ID" value="KAJ7552119.1"/>
    <property type="molecule type" value="Genomic_DNA"/>
</dbReference>
<evidence type="ECO:0000313" key="2">
    <source>
        <dbReference type="Proteomes" id="UP001162992"/>
    </source>
</evidence>
<sequence>MHTVDCHVDSIFEGEPSGVALSRRAILSYGTGHVLNDLTASCWFTYLLVFLTDIGLSPRQAASVMLSGQLADGAATILIGQLIDIFGHFKLWLAGGSVLVALSFSSVFGGCVACAILGTNSLPAETVAYSTFAAIFNIGWAATQVSHMSLVNCITANSTSRVALNSCRNAFTMVANLMLFAIAFAVFTAIPAYEAEGVKRQYQWIAGLSVGAGSCFVLLFLAGIKEPRLYHHTLPTKFSKEAYFPWFSKILYYQVALVYMLTRLATNVSQALLAFYLVDELLMGDSSKALVPAVIYISSFLTSVGLQELHWSGNRLKAGFMGGAVLWILCGAVLLVLPSSHQSFIYLIAVFIGTGNALMLVTATSMEGVLVGSNLSGCAFVYGSLSLLDKLTCGLALYAIEAFHVKKRVCTSPGFPAECNITLIRKVLALVPAGCALVGAGVTWMMNLHGTVDSVHPLREPLLSVESNRVQTGPLHAYEDTSAASVLEYSHDSECTVAMSSKASITSPRSIPSNNSPMAGYLANTVIPCVVPSESVHGESLQPITFWRKLACTLMGRWVLLGRSREDLLG</sequence>
<name>A0ACC2DCQ5_DIPCM</name>
<dbReference type="Proteomes" id="UP001162992">
    <property type="component" value="Chromosome 6"/>
</dbReference>
<accession>A0ACC2DCQ5</accession>
<reference evidence="2" key="1">
    <citation type="journal article" date="2024" name="Proc. Natl. Acad. Sci. U.S.A.">
        <title>Extraordinary preservation of gene collinearity over three hundred million years revealed in homosporous lycophytes.</title>
        <authorList>
            <person name="Li C."/>
            <person name="Wickell D."/>
            <person name="Kuo L.Y."/>
            <person name="Chen X."/>
            <person name="Nie B."/>
            <person name="Liao X."/>
            <person name="Peng D."/>
            <person name="Ji J."/>
            <person name="Jenkins J."/>
            <person name="Williams M."/>
            <person name="Shu S."/>
            <person name="Plott C."/>
            <person name="Barry K."/>
            <person name="Rajasekar S."/>
            <person name="Grimwood J."/>
            <person name="Han X."/>
            <person name="Sun S."/>
            <person name="Hou Z."/>
            <person name="He W."/>
            <person name="Dai G."/>
            <person name="Sun C."/>
            <person name="Schmutz J."/>
            <person name="Leebens-Mack J.H."/>
            <person name="Li F.W."/>
            <person name="Wang L."/>
        </authorList>
    </citation>
    <scope>NUCLEOTIDE SEQUENCE [LARGE SCALE GENOMIC DNA]</scope>
    <source>
        <strain evidence="2">cv. PW_Plant_1</strain>
    </source>
</reference>
<proteinExistence type="predicted"/>
<protein>
    <submittedName>
        <fullName evidence="1">Uncharacterized protein</fullName>
    </submittedName>
</protein>
<keyword evidence="2" id="KW-1185">Reference proteome</keyword>
<gene>
    <name evidence="1" type="ORF">O6H91_06G042500</name>
</gene>